<protein>
    <submittedName>
        <fullName evidence="5">ATP-binding cassette domain-containing protein</fullName>
    </submittedName>
</protein>
<dbReference type="RefSeq" id="WP_379188851.1">
    <property type="nucleotide sequence ID" value="NZ_JBHSOW010000047.1"/>
</dbReference>
<evidence type="ECO:0000256" key="1">
    <source>
        <dbReference type="ARBA" id="ARBA00022448"/>
    </source>
</evidence>
<dbReference type="InterPro" id="IPR017871">
    <property type="entry name" value="ABC_transporter-like_CS"/>
</dbReference>
<evidence type="ECO:0000256" key="3">
    <source>
        <dbReference type="ARBA" id="ARBA00022840"/>
    </source>
</evidence>
<evidence type="ECO:0000313" key="5">
    <source>
        <dbReference type="EMBL" id="MFC5650305.1"/>
    </source>
</evidence>
<dbReference type="PROSITE" id="PS00211">
    <property type="entry name" value="ABC_TRANSPORTER_1"/>
    <property type="match status" value="1"/>
</dbReference>
<dbReference type="Pfam" id="PF00005">
    <property type="entry name" value="ABC_tran"/>
    <property type="match status" value="1"/>
</dbReference>
<dbReference type="InterPro" id="IPR027417">
    <property type="entry name" value="P-loop_NTPase"/>
</dbReference>
<reference evidence="6" key="1">
    <citation type="journal article" date="2019" name="Int. J. Syst. Evol. Microbiol.">
        <title>The Global Catalogue of Microorganisms (GCM) 10K type strain sequencing project: providing services to taxonomists for standard genome sequencing and annotation.</title>
        <authorList>
            <consortium name="The Broad Institute Genomics Platform"/>
            <consortium name="The Broad Institute Genome Sequencing Center for Infectious Disease"/>
            <person name="Wu L."/>
            <person name="Ma J."/>
        </authorList>
    </citation>
    <scope>NUCLEOTIDE SEQUENCE [LARGE SCALE GENOMIC DNA]</scope>
    <source>
        <strain evidence="6">CGMCC 1.3240</strain>
    </source>
</reference>
<keyword evidence="6" id="KW-1185">Reference proteome</keyword>
<keyword evidence="1" id="KW-0813">Transport</keyword>
<comment type="caution">
    <text evidence="5">The sequence shown here is derived from an EMBL/GenBank/DDBJ whole genome shotgun (WGS) entry which is preliminary data.</text>
</comment>
<gene>
    <name evidence="5" type="ORF">ACFPYJ_14435</name>
</gene>
<dbReference type="Gene3D" id="3.40.50.300">
    <property type="entry name" value="P-loop containing nucleotide triphosphate hydrolases"/>
    <property type="match status" value="1"/>
</dbReference>
<dbReference type="PROSITE" id="PS50893">
    <property type="entry name" value="ABC_TRANSPORTER_2"/>
    <property type="match status" value="1"/>
</dbReference>
<dbReference type="Proteomes" id="UP001596047">
    <property type="component" value="Unassembled WGS sequence"/>
</dbReference>
<name>A0ABW0W1N8_9BACL</name>
<dbReference type="SMART" id="SM00382">
    <property type="entry name" value="AAA"/>
    <property type="match status" value="1"/>
</dbReference>
<dbReference type="PANTHER" id="PTHR43423:SF1">
    <property type="entry name" value="ABC TRANSPORTER I FAMILY MEMBER 17"/>
    <property type="match status" value="1"/>
</dbReference>
<dbReference type="InterPro" id="IPR003439">
    <property type="entry name" value="ABC_transporter-like_ATP-bd"/>
</dbReference>
<dbReference type="GO" id="GO:0005524">
    <property type="term" value="F:ATP binding"/>
    <property type="evidence" value="ECO:0007669"/>
    <property type="project" value="UniProtKB-KW"/>
</dbReference>
<evidence type="ECO:0000259" key="4">
    <source>
        <dbReference type="PROSITE" id="PS50893"/>
    </source>
</evidence>
<dbReference type="InterPro" id="IPR003593">
    <property type="entry name" value="AAA+_ATPase"/>
</dbReference>
<evidence type="ECO:0000313" key="6">
    <source>
        <dbReference type="Proteomes" id="UP001596047"/>
    </source>
</evidence>
<keyword evidence="2" id="KW-0547">Nucleotide-binding</keyword>
<dbReference type="EMBL" id="JBHSOW010000047">
    <property type="protein sequence ID" value="MFC5650305.1"/>
    <property type="molecule type" value="Genomic_DNA"/>
</dbReference>
<accession>A0ABW0W1N8</accession>
<dbReference type="PANTHER" id="PTHR43423">
    <property type="entry name" value="ABC TRANSPORTER I FAMILY MEMBER 17"/>
    <property type="match status" value="1"/>
</dbReference>
<evidence type="ECO:0000256" key="2">
    <source>
        <dbReference type="ARBA" id="ARBA00022741"/>
    </source>
</evidence>
<feature type="domain" description="ABC transporter" evidence="4">
    <location>
        <begin position="5"/>
        <end position="237"/>
    </location>
</feature>
<proteinExistence type="predicted"/>
<keyword evidence="3 5" id="KW-0067">ATP-binding</keyword>
<dbReference type="SUPFAM" id="SSF52540">
    <property type="entry name" value="P-loop containing nucleoside triphosphate hydrolases"/>
    <property type="match status" value="1"/>
</dbReference>
<sequence>MEPLLHFERISKTIKGNPDRQLFGRIEANVIRSDKIAVIGPSGQGKSTLLRILSLLDQYDEGEMYLQGRKVMEWQPKAWRQKVCYVAQQPFMLEGSVEDNLRIVSKLSGAEYDSQTAEAFLAKLGLAELDLSKNAASLSGGEKQRISLIRSLLLRPEILLLDEITASLDNHHKHAVEHVLANWQLEENRACIWITHDMEQASRFANQMWLMEEGRLTIHMDVPAFFSNRPLKSAPEE</sequence>
<organism evidence="5 6">
    <name type="scientific">Paenibacillus solisilvae</name>
    <dbReference type="NCBI Taxonomy" id="2486751"/>
    <lineage>
        <taxon>Bacteria</taxon>
        <taxon>Bacillati</taxon>
        <taxon>Bacillota</taxon>
        <taxon>Bacilli</taxon>
        <taxon>Bacillales</taxon>
        <taxon>Paenibacillaceae</taxon>
        <taxon>Paenibacillus</taxon>
    </lineage>
</organism>